<dbReference type="SUPFAM" id="SSF53474">
    <property type="entry name" value="alpha/beta-Hydrolases"/>
    <property type="match status" value="1"/>
</dbReference>
<keyword evidence="6" id="KW-0963">Cytoplasm</keyword>
<evidence type="ECO:0000313" key="13">
    <source>
        <dbReference type="Proteomes" id="UP000305067"/>
    </source>
</evidence>
<dbReference type="EMBL" id="ML178831">
    <property type="protein sequence ID" value="TFK99865.1"/>
    <property type="molecule type" value="Genomic_DNA"/>
</dbReference>
<evidence type="ECO:0000256" key="9">
    <source>
        <dbReference type="SAM" id="MobiDB-lite"/>
    </source>
</evidence>
<evidence type="ECO:0000256" key="2">
    <source>
        <dbReference type="ARBA" id="ARBA00004496"/>
    </source>
</evidence>
<keyword evidence="13" id="KW-1185">Reference proteome</keyword>
<reference evidence="12 13" key="1">
    <citation type="journal article" date="2019" name="Nat. Ecol. Evol.">
        <title>Megaphylogeny resolves global patterns of mushroom evolution.</title>
        <authorList>
            <person name="Varga T."/>
            <person name="Krizsan K."/>
            <person name="Foldi C."/>
            <person name="Dima B."/>
            <person name="Sanchez-Garcia M."/>
            <person name="Sanchez-Ramirez S."/>
            <person name="Szollosi G.J."/>
            <person name="Szarkandi J.G."/>
            <person name="Papp V."/>
            <person name="Albert L."/>
            <person name="Andreopoulos W."/>
            <person name="Angelini C."/>
            <person name="Antonin V."/>
            <person name="Barry K.W."/>
            <person name="Bougher N.L."/>
            <person name="Buchanan P."/>
            <person name="Buyck B."/>
            <person name="Bense V."/>
            <person name="Catcheside P."/>
            <person name="Chovatia M."/>
            <person name="Cooper J."/>
            <person name="Damon W."/>
            <person name="Desjardin D."/>
            <person name="Finy P."/>
            <person name="Geml J."/>
            <person name="Haridas S."/>
            <person name="Hughes K."/>
            <person name="Justo A."/>
            <person name="Karasinski D."/>
            <person name="Kautmanova I."/>
            <person name="Kiss B."/>
            <person name="Kocsube S."/>
            <person name="Kotiranta H."/>
            <person name="LaButti K.M."/>
            <person name="Lechner B.E."/>
            <person name="Liimatainen K."/>
            <person name="Lipzen A."/>
            <person name="Lukacs Z."/>
            <person name="Mihaltcheva S."/>
            <person name="Morgado L.N."/>
            <person name="Niskanen T."/>
            <person name="Noordeloos M.E."/>
            <person name="Ohm R.A."/>
            <person name="Ortiz-Santana B."/>
            <person name="Ovrebo C."/>
            <person name="Racz N."/>
            <person name="Riley R."/>
            <person name="Savchenko A."/>
            <person name="Shiryaev A."/>
            <person name="Soop K."/>
            <person name="Spirin V."/>
            <person name="Szebenyi C."/>
            <person name="Tomsovsky M."/>
            <person name="Tulloss R.E."/>
            <person name="Uehling J."/>
            <person name="Grigoriev I.V."/>
            <person name="Vagvolgyi C."/>
            <person name="Papp T."/>
            <person name="Martin F.M."/>
            <person name="Miettinen O."/>
            <person name="Hibbett D.S."/>
            <person name="Nagy L.G."/>
        </authorList>
    </citation>
    <scope>NUCLEOTIDE SEQUENCE [LARGE SCALE GENOMIC DNA]</scope>
    <source>
        <strain evidence="12 13">CBS 309.79</strain>
    </source>
</reference>
<evidence type="ECO:0000256" key="5">
    <source>
        <dbReference type="ARBA" id="ARBA00012917"/>
    </source>
</evidence>
<dbReference type="Pfam" id="PF00326">
    <property type="entry name" value="Peptidase_S9"/>
    <property type="match status" value="1"/>
</dbReference>
<keyword evidence="7 12" id="KW-0378">Hydrolase</keyword>
<proteinExistence type="inferred from homology"/>
<dbReference type="OrthoDB" id="43744at2759"/>
<dbReference type="PANTHER" id="PTHR42776">
    <property type="entry name" value="SERINE PEPTIDASE S9 FAMILY MEMBER"/>
    <property type="match status" value="1"/>
</dbReference>
<sequence>MYRELAEIPTPTAVQISLTVKDHDKKETRTFTKLVSLSPNDRTVGNKTETTVQFVGPAQEQPKDLIASAFSPSKTLRAVLLDKKADATRWVEVWKGDYLQFSKEVTKYHAAFYDDFHYNSLSFAPSENALVYTAEAIAPKNTHEDPFASFRFAPSLGEGFIGRKRPTLFYLHWESPSSSRFEFEDASTATHDDTNLPLPLPPPPHPVHLGQATFITDKHIVATGYEESPDGKLLGLKHCTNRPAGIWDVYLPPSGPATTTSSDTSATTDTSANTAAEGEVASLSCAAAKRTASHVSCRSPVFQKEGNGDGAMLFWLSNKIGGPHGSCVTLVSSPASPRNPDPASDLQKEVQEDNLTKAHALVDAVYDPKSPDAFPGLYPEFRLPPSLFLKLGKKRYLVFHSSWRSRTVVVLVAAEDGRVTKLDAGDEEKLFSWKVLGTDDHNRVLCVRSSPSVPSEFVLGKVDEEEGVVWTVLWRPELTSEVASALEGLRTEIVLVPGRYPVETIVIRSNSGDGGVSPCITIPHGGPHGATSTAFTPSVTARVLNGYTVSMPNFTGSTGYGQKYIEKLLGQCGTLDVEDCKASVDYLVSLGISKHGKGWQFIQGGSHGGFLTAHLVAQHSTLFTAGVMRNPVISIGEVSTSDIPDWYYEECDIRYTPTSTVTPSTYKKMYDASPIAHFDKVEVPLLFLLGEVDQRVAPTQGMAFYHALKGRGKEVDVLMFKGESHGLEGVECAWVGFRAEMEWFGRKRADKSVAVLV</sequence>
<protein>
    <recommendedName>
        <fullName evidence="5">acylaminoacyl-peptidase</fullName>
        <ecNumber evidence="5">3.4.19.1</ecNumber>
    </recommendedName>
    <alternativeName>
        <fullName evidence="8">Dipeptidyl-peptidase V</fullName>
    </alternativeName>
</protein>
<feature type="compositionally biased region" description="Low complexity" evidence="9">
    <location>
        <begin position="257"/>
        <end position="275"/>
    </location>
</feature>
<comment type="similarity">
    <text evidence="3">Belongs to the peptidase S9C family.</text>
</comment>
<dbReference type="GO" id="GO:0006508">
    <property type="term" value="P:proteolysis"/>
    <property type="evidence" value="ECO:0007669"/>
    <property type="project" value="InterPro"/>
</dbReference>
<comment type="subunit">
    <text evidence="4">Homotetramer.</text>
</comment>
<dbReference type="InterPro" id="IPR001375">
    <property type="entry name" value="Peptidase_S9_cat"/>
</dbReference>
<evidence type="ECO:0000313" key="12">
    <source>
        <dbReference type="EMBL" id="TFK99865.1"/>
    </source>
</evidence>
<dbReference type="GO" id="GO:0004252">
    <property type="term" value="F:serine-type endopeptidase activity"/>
    <property type="evidence" value="ECO:0007669"/>
    <property type="project" value="TreeGrafter"/>
</dbReference>
<feature type="region of interest" description="Disordered" evidence="9">
    <location>
        <begin position="253"/>
        <end position="275"/>
    </location>
</feature>
<accession>A0A5C3QCU0</accession>
<comment type="subcellular location">
    <subcellularLocation>
        <location evidence="2">Cytoplasm</location>
    </subcellularLocation>
</comment>
<organism evidence="12 13">
    <name type="scientific">Pterulicium gracile</name>
    <dbReference type="NCBI Taxonomy" id="1884261"/>
    <lineage>
        <taxon>Eukaryota</taxon>
        <taxon>Fungi</taxon>
        <taxon>Dikarya</taxon>
        <taxon>Basidiomycota</taxon>
        <taxon>Agaricomycotina</taxon>
        <taxon>Agaricomycetes</taxon>
        <taxon>Agaricomycetidae</taxon>
        <taxon>Agaricales</taxon>
        <taxon>Pleurotineae</taxon>
        <taxon>Pterulaceae</taxon>
        <taxon>Pterulicium</taxon>
    </lineage>
</organism>
<dbReference type="STRING" id="1884261.A0A5C3QCU0"/>
<evidence type="ECO:0000256" key="4">
    <source>
        <dbReference type="ARBA" id="ARBA00011881"/>
    </source>
</evidence>
<dbReference type="AlphaFoldDB" id="A0A5C3QCU0"/>
<dbReference type="Gene3D" id="3.40.50.1820">
    <property type="entry name" value="alpha/beta hydrolase"/>
    <property type="match status" value="1"/>
</dbReference>
<dbReference type="InterPro" id="IPR029058">
    <property type="entry name" value="AB_hydrolase_fold"/>
</dbReference>
<comment type="catalytic activity">
    <reaction evidence="1">
        <text>Cleavage of an N-acetyl or N-formyl amino acid from the N-terminus of a polypeptide.</text>
        <dbReference type="EC" id="3.4.19.1"/>
    </reaction>
</comment>
<evidence type="ECO:0000256" key="6">
    <source>
        <dbReference type="ARBA" id="ARBA00022490"/>
    </source>
</evidence>
<evidence type="ECO:0000259" key="11">
    <source>
        <dbReference type="Pfam" id="PF19283"/>
    </source>
</evidence>
<evidence type="ECO:0000256" key="1">
    <source>
        <dbReference type="ARBA" id="ARBA00000721"/>
    </source>
</evidence>
<evidence type="ECO:0000256" key="7">
    <source>
        <dbReference type="ARBA" id="ARBA00022801"/>
    </source>
</evidence>
<dbReference type="EC" id="3.4.19.1" evidence="5"/>
<dbReference type="Proteomes" id="UP000305067">
    <property type="component" value="Unassembled WGS sequence"/>
</dbReference>
<dbReference type="Pfam" id="PF19283">
    <property type="entry name" value="APEH_N"/>
    <property type="match status" value="1"/>
</dbReference>
<evidence type="ECO:0000256" key="8">
    <source>
        <dbReference type="ARBA" id="ARBA00032829"/>
    </source>
</evidence>
<feature type="domain" description="Peptidase S9 prolyl oligopeptidase catalytic" evidence="10">
    <location>
        <begin position="544"/>
        <end position="746"/>
    </location>
</feature>
<dbReference type="InterPro" id="IPR045550">
    <property type="entry name" value="AARE_N"/>
</dbReference>
<feature type="domain" description="Acylamino-acid-releasing enzyme N-terminal" evidence="11">
    <location>
        <begin position="218"/>
        <end position="467"/>
    </location>
</feature>
<evidence type="ECO:0000259" key="10">
    <source>
        <dbReference type="Pfam" id="PF00326"/>
    </source>
</evidence>
<gene>
    <name evidence="12" type="ORF">BDV98DRAFT_570318</name>
</gene>
<evidence type="ECO:0000256" key="3">
    <source>
        <dbReference type="ARBA" id="ARBA00010040"/>
    </source>
</evidence>
<name>A0A5C3QCU0_9AGAR</name>
<dbReference type="PANTHER" id="PTHR42776:SF4">
    <property type="entry name" value="ACYLAMINO-ACID-RELEASING ENZYME"/>
    <property type="match status" value="1"/>
</dbReference>